<dbReference type="RefSeq" id="WP_022773254.1">
    <property type="nucleotide sequence ID" value="NC_022576.1"/>
</dbReference>
<dbReference type="GO" id="GO:0032259">
    <property type="term" value="P:methylation"/>
    <property type="evidence" value="ECO:0007669"/>
    <property type="project" value="InterPro"/>
</dbReference>
<gene>
    <name evidence="6" type="ORF">Cenrod_1512</name>
</gene>
<dbReference type="HOGENOM" id="CLU_058015_1_0_4"/>
<accession>U5NBI1</accession>
<dbReference type="SUPFAM" id="SSF55174">
    <property type="entry name" value="Alpha-L RNA-binding motif"/>
    <property type="match status" value="1"/>
</dbReference>
<dbReference type="InterPro" id="IPR029063">
    <property type="entry name" value="SAM-dependent_MTases_sf"/>
</dbReference>
<evidence type="ECO:0000313" key="7">
    <source>
        <dbReference type="Proteomes" id="UP000017184"/>
    </source>
</evidence>
<sequence>MRLDQLLVRRGLAPTRAQAQRLIAAGVRWSCGGDWRICHSNAQNVPDDALIELPPSAVLRYVSRAGDKLAAALERGGIDVAGKDCLDVGQSTGGFTDCLLQHGAARVVGVDVGYGQLHERLRADPRVLCIERTNARSLRAMDIKTACGARDFPTAFDRIVIDVSFVSQTLVLPALTPLLRPDAVLVSLAKPQFELQPAQIAKGGIVKDPALFAVVEERLRTCCADLGLRVIDWFASPLLGGDGNQEFLFIATPRSLV</sequence>
<proteinExistence type="inferred from homology"/>
<organism evidence="6 7">
    <name type="scientific">Candidatus Symbiobacter mobilis CR</name>
    <dbReference type="NCBI Taxonomy" id="946483"/>
    <lineage>
        <taxon>Bacteria</taxon>
        <taxon>Pseudomonadati</taxon>
        <taxon>Pseudomonadota</taxon>
        <taxon>Betaproteobacteria</taxon>
        <taxon>Burkholderiales</taxon>
        <taxon>Comamonadaceae</taxon>
    </lineage>
</organism>
<feature type="domain" description="Ribosomal RNA methyltransferase FtsJ" evidence="5">
    <location>
        <begin position="61"/>
        <end position="249"/>
    </location>
</feature>
<evidence type="ECO:0000313" key="6">
    <source>
        <dbReference type="EMBL" id="AGX87598.1"/>
    </source>
</evidence>
<dbReference type="Gene3D" id="3.40.50.150">
    <property type="entry name" value="Vaccinia Virus protein VP39"/>
    <property type="match status" value="1"/>
</dbReference>
<dbReference type="PATRIC" id="fig|946483.4.peg.1530"/>
<dbReference type="SUPFAM" id="SSF53335">
    <property type="entry name" value="S-adenosyl-L-methionine-dependent methyltransferases"/>
    <property type="match status" value="1"/>
</dbReference>
<dbReference type="GO" id="GO:0008168">
    <property type="term" value="F:methyltransferase activity"/>
    <property type="evidence" value="ECO:0007669"/>
    <property type="project" value="InterPro"/>
</dbReference>
<dbReference type="EMBL" id="CP004885">
    <property type="protein sequence ID" value="AGX87598.1"/>
    <property type="molecule type" value="Genomic_DNA"/>
</dbReference>
<dbReference type="Pfam" id="PF01728">
    <property type="entry name" value="FtsJ"/>
    <property type="match status" value="1"/>
</dbReference>
<protein>
    <submittedName>
        <fullName evidence="6">Hemolysin-like protein</fullName>
    </submittedName>
</protein>
<evidence type="ECO:0000256" key="2">
    <source>
        <dbReference type="ARBA" id="ARBA00029460"/>
    </source>
</evidence>
<dbReference type="STRING" id="946483.Cenrod_1512"/>
<name>U5NBI1_9BURK</name>
<dbReference type="InterPro" id="IPR002942">
    <property type="entry name" value="S4_RNA-bd"/>
</dbReference>
<dbReference type="GO" id="GO:0003723">
    <property type="term" value="F:RNA binding"/>
    <property type="evidence" value="ECO:0007669"/>
    <property type="project" value="UniProtKB-KW"/>
</dbReference>
<dbReference type="InterPro" id="IPR036986">
    <property type="entry name" value="S4_RNA-bd_sf"/>
</dbReference>
<keyword evidence="7" id="KW-1185">Reference proteome</keyword>
<evidence type="ECO:0000256" key="1">
    <source>
        <dbReference type="ARBA" id="ARBA00022884"/>
    </source>
</evidence>
<dbReference type="KEGG" id="cbx:Cenrod_1512"/>
<dbReference type="OrthoDB" id="9784736at2"/>
<dbReference type="Gene3D" id="3.10.290.10">
    <property type="entry name" value="RNA-binding S4 domain"/>
    <property type="match status" value="1"/>
</dbReference>
<dbReference type="PIRSF" id="PIRSF005578">
    <property type="entry name" value="TlyA"/>
    <property type="match status" value="1"/>
</dbReference>
<reference evidence="6 7" key="1">
    <citation type="journal article" date="2013" name="Genome Biol.">
        <title>Genomic analysis reveals key aspects of prokaryotic symbiosis in the phototrophic consortium "Chlorochromatium aggregatum".</title>
        <authorList>
            <person name="Liu Z."/>
            <person name="Muller J."/>
            <person name="Li T."/>
            <person name="Alvey R.M."/>
            <person name="Vogl K."/>
            <person name="Frigaard N.U."/>
            <person name="Rockwell N.C."/>
            <person name="Boyd E.S."/>
            <person name="Tomsho L.P."/>
            <person name="Schuster S.C."/>
            <person name="Henke P."/>
            <person name="Rohde M."/>
            <person name="Overmann J."/>
            <person name="Bryant D.A."/>
        </authorList>
    </citation>
    <scope>NUCLEOTIDE SEQUENCE [LARGE SCALE GENOMIC DNA]</scope>
    <source>
        <strain evidence="6">CR</strain>
    </source>
</reference>
<dbReference type="eggNOG" id="COG1189">
    <property type="taxonomic scope" value="Bacteria"/>
</dbReference>
<dbReference type="InterPro" id="IPR047048">
    <property type="entry name" value="TlyA"/>
</dbReference>
<dbReference type="InterPro" id="IPR004538">
    <property type="entry name" value="Hemolysin_A/TlyA"/>
</dbReference>
<evidence type="ECO:0000259" key="4">
    <source>
        <dbReference type="Pfam" id="PF01479"/>
    </source>
</evidence>
<dbReference type="PROSITE" id="PS50889">
    <property type="entry name" value="S4"/>
    <property type="match status" value="1"/>
</dbReference>
<dbReference type="Pfam" id="PF01479">
    <property type="entry name" value="S4"/>
    <property type="match status" value="1"/>
</dbReference>
<dbReference type="Proteomes" id="UP000017184">
    <property type="component" value="Chromosome"/>
</dbReference>
<evidence type="ECO:0000259" key="5">
    <source>
        <dbReference type="Pfam" id="PF01728"/>
    </source>
</evidence>
<dbReference type="PANTHER" id="PTHR32319:SF0">
    <property type="entry name" value="BACTERIAL HEMOLYSIN-LIKE PROTEIN"/>
    <property type="match status" value="1"/>
</dbReference>
<dbReference type="PANTHER" id="PTHR32319">
    <property type="entry name" value="BACTERIAL HEMOLYSIN-LIKE PROTEIN"/>
    <property type="match status" value="1"/>
</dbReference>
<feature type="domain" description="RNA-binding S4" evidence="4">
    <location>
        <begin position="1"/>
        <end position="26"/>
    </location>
</feature>
<dbReference type="CDD" id="cd00165">
    <property type="entry name" value="S4"/>
    <property type="match status" value="1"/>
</dbReference>
<dbReference type="AlphaFoldDB" id="U5NBI1"/>
<comment type="similarity">
    <text evidence="2">Belongs to the TlyA family.</text>
</comment>
<keyword evidence="1 3" id="KW-0694">RNA-binding</keyword>
<evidence type="ECO:0000256" key="3">
    <source>
        <dbReference type="PROSITE-ProRule" id="PRU00182"/>
    </source>
</evidence>
<dbReference type="InterPro" id="IPR002877">
    <property type="entry name" value="RNA_MeTrfase_FtsJ_dom"/>
</dbReference>